<dbReference type="Proteomes" id="UP000052230">
    <property type="component" value="Unassembled WGS sequence"/>
</dbReference>
<accession>A0A0U5FMB7</accession>
<dbReference type="EMBL" id="CCXZ01000188">
    <property type="protein sequence ID" value="CEG18964.1"/>
    <property type="molecule type" value="Genomic_DNA"/>
</dbReference>
<protein>
    <submittedName>
        <fullName evidence="1">Uncharacterized protein</fullName>
    </submittedName>
</protein>
<organism evidence="1 2">
    <name type="scientific">Xanthomonas citri pv. citri</name>
    <dbReference type="NCBI Taxonomy" id="611301"/>
    <lineage>
        <taxon>Bacteria</taxon>
        <taxon>Pseudomonadati</taxon>
        <taxon>Pseudomonadota</taxon>
        <taxon>Gammaproteobacteria</taxon>
        <taxon>Lysobacterales</taxon>
        <taxon>Lysobacteraceae</taxon>
        <taxon>Xanthomonas</taxon>
    </lineage>
</organism>
<proteinExistence type="predicted"/>
<keyword evidence="2" id="KW-1185">Reference proteome</keyword>
<name>A0A0U5FMB7_XANCI</name>
<sequence length="74" mass="8349">MPHCSAMTSPYRCVGRDMHRIRERSAALALIWLTGSSTSRFVYRDRASPLACRSSVRAMARLAQAPLLRADIER</sequence>
<dbReference type="AlphaFoldDB" id="A0A0U5FMB7"/>
<reference evidence="1 2" key="1">
    <citation type="submission" date="2014-09" db="EMBL/GenBank/DDBJ databases">
        <authorList>
            <person name="Regsiter A."/>
        </authorList>
    </citation>
    <scope>NUCLEOTIDE SEQUENCE [LARGE SCALE GENOMIC DNA]</scope>
</reference>
<gene>
    <name evidence="1" type="ORF">XAC3562_90096</name>
</gene>
<comment type="caution">
    <text evidence="1">The sequence shown here is derived from an EMBL/GenBank/DDBJ whole genome shotgun (WGS) entry which is preliminary data.</text>
</comment>
<evidence type="ECO:0000313" key="1">
    <source>
        <dbReference type="EMBL" id="CEG18964.1"/>
    </source>
</evidence>
<evidence type="ECO:0000313" key="2">
    <source>
        <dbReference type="Proteomes" id="UP000052230"/>
    </source>
</evidence>